<dbReference type="EMBL" id="VSSQ01051963">
    <property type="protein sequence ID" value="MPN06076.1"/>
    <property type="molecule type" value="Genomic_DNA"/>
</dbReference>
<reference evidence="2" key="1">
    <citation type="submission" date="2019-08" db="EMBL/GenBank/DDBJ databases">
        <authorList>
            <person name="Kucharzyk K."/>
            <person name="Murdoch R.W."/>
            <person name="Higgins S."/>
            <person name="Loffler F."/>
        </authorList>
    </citation>
    <scope>NUCLEOTIDE SEQUENCE</scope>
</reference>
<gene>
    <name evidence="2" type="ORF">SDC9_153331</name>
</gene>
<comment type="caution">
    <text evidence="2">The sequence shown here is derived from an EMBL/GenBank/DDBJ whole genome shotgun (WGS) entry which is preliminary data.</text>
</comment>
<accession>A0A645EXD6</accession>
<sequence>MDGLRTQPPPPGGMTLQRGQFAGKHHRIAGAEIKQRLFAQPVAHQVEFAALADIDCQCEHAVQPRQSVDAVAGKKFEYHLGVAPGTEPRAARFQLHAQLPEIVDFAVEDDHQPVRGIRHRLVGRFGKIDDRQPPVRKPGIVAPHHPLSIRTAVSDRLRHRGGADRVTSGIGALKNTGYATHGIYSLSGASDNCCPTASRSRLSRSAQREKAAANASGAVSAKDSRQFSAPLFCTPPETNS</sequence>
<protein>
    <submittedName>
        <fullName evidence="2">Uncharacterized protein</fullName>
    </submittedName>
</protein>
<dbReference type="AlphaFoldDB" id="A0A645EXD6"/>
<evidence type="ECO:0000256" key="1">
    <source>
        <dbReference type="SAM" id="MobiDB-lite"/>
    </source>
</evidence>
<feature type="compositionally biased region" description="Low complexity" evidence="1">
    <location>
        <begin position="212"/>
        <end position="221"/>
    </location>
</feature>
<feature type="region of interest" description="Disordered" evidence="1">
    <location>
        <begin position="195"/>
        <end position="240"/>
    </location>
</feature>
<proteinExistence type="predicted"/>
<evidence type="ECO:0000313" key="2">
    <source>
        <dbReference type="EMBL" id="MPN06076.1"/>
    </source>
</evidence>
<organism evidence="2">
    <name type="scientific">bioreactor metagenome</name>
    <dbReference type="NCBI Taxonomy" id="1076179"/>
    <lineage>
        <taxon>unclassified sequences</taxon>
        <taxon>metagenomes</taxon>
        <taxon>ecological metagenomes</taxon>
    </lineage>
</organism>
<name>A0A645EXD6_9ZZZZ</name>